<keyword evidence="9 11" id="KW-0472">Membrane</keyword>
<evidence type="ECO:0000256" key="11">
    <source>
        <dbReference type="SAM" id="Phobius"/>
    </source>
</evidence>
<proteinExistence type="inferred from homology"/>
<evidence type="ECO:0000256" key="2">
    <source>
        <dbReference type="ARBA" id="ARBA00006555"/>
    </source>
</evidence>
<evidence type="ECO:0000256" key="3">
    <source>
        <dbReference type="ARBA" id="ARBA00022448"/>
    </source>
</evidence>
<evidence type="ECO:0000256" key="5">
    <source>
        <dbReference type="ARBA" id="ARBA00022519"/>
    </source>
</evidence>
<feature type="region of interest" description="Disordered" evidence="10">
    <location>
        <begin position="55"/>
        <end position="112"/>
    </location>
</feature>
<name>A0A229FWX6_9BURK</name>
<accession>A0A229FWX6</accession>
<dbReference type="RefSeq" id="WP_089515522.1">
    <property type="nucleotide sequence ID" value="NZ_NJGG01000001.1"/>
</dbReference>
<dbReference type="GO" id="GO:0055085">
    <property type="term" value="P:transmembrane transport"/>
    <property type="evidence" value="ECO:0007669"/>
    <property type="project" value="InterPro"/>
</dbReference>
<evidence type="ECO:0000256" key="8">
    <source>
        <dbReference type="ARBA" id="ARBA00022989"/>
    </source>
</evidence>
<evidence type="ECO:0000313" key="13">
    <source>
        <dbReference type="EMBL" id="OXL16495.1"/>
    </source>
</evidence>
<dbReference type="InterPro" id="IPR051045">
    <property type="entry name" value="TonB-dependent_transducer"/>
</dbReference>
<dbReference type="GO" id="GO:0015031">
    <property type="term" value="P:protein transport"/>
    <property type="evidence" value="ECO:0007669"/>
    <property type="project" value="UniProtKB-KW"/>
</dbReference>
<keyword evidence="14" id="KW-1185">Reference proteome</keyword>
<evidence type="ECO:0000256" key="9">
    <source>
        <dbReference type="ARBA" id="ARBA00023136"/>
    </source>
</evidence>
<dbReference type="PROSITE" id="PS52015">
    <property type="entry name" value="TONB_CTD"/>
    <property type="match status" value="1"/>
</dbReference>
<dbReference type="GO" id="GO:0005886">
    <property type="term" value="C:plasma membrane"/>
    <property type="evidence" value="ECO:0007669"/>
    <property type="project" value="UniProtKB-SubCell"/>
</dbReference>
<dbReference type="Proteomes" id="UP000215188">
    <property type="component" value="Unassembled WGS sequence"/>
</dbReference>
<comment type="similarity">
    <text evidence="2">Belongs to the TonB family.</text>
</comment>
<evidence type="ECO:0000313" key="14">
    <source>
        <dbReference type="Proteomes" id="UP000215188"/>
    </source>
</evidence>
<dbReference type="PANTHER" id="PTHR33446">
    <property type="entry name" value="PROTEIN TONB-RELATED"/>
    <property type="match status" value="1"/>
</dbReference>
<evidence type="ECO:0000256" key="7">
    <source>
        <dbReference type="ARBA" id="ARBA00022927"/>
    </source>
</evidence>
<dbReference type="Pfam" id="PF03544">
    <property type="entry name" value="TonB_C"/>
    <property type="match status" value="1"/>
</dbReference>
<evidence type="ECO:0000256" key="6">
    <source>
        <dbReference type="ARBA" id="ARBA00022692"/>
    </source>
</evidence>
<dbReference type="InterPro" id="IPR006260">
    <property type="entry name" value="TonB/TolA_C"/>
</dbReference>
<keyword evidence="7" id="KW-0653">Protein transport</keyword>
<feature type="domain" description="TonB C-terminal" evidence="12">
    <location>
        <begin position="114"/>
        <end position="204"/>
    </location>
</feature>
<comment type="caution">
    <text evidence="13">The sequence shown here is derived from an EMBL/GenBank/DDBJ whole genome shotgun (WGS) entry which is preliminary data.</text>
</comment>
<keyword evidence="3" id="KW-0813">Transport</keyword>
<dbReference type="NCBIfam" id="TIGR01352">
    <property type="entry name" value="tonB_Cterm"/>
    <property type="match status" value="1"/>
</dbReference>
<keyword evidence="6 11" id="KW-0812">Transmembrane</keyword>
<evidence type="ECO:0000259" key="12">
    <source>
        <dbReference type="PROSITE" id="PS52015"/>
    </source>
</evidence>
<feature type="compositionally biased region" description="Polar residues" evidence="10">
    <location>
        <begin position="81"/>
        <end position="96"/>
    </location>
</feature>
<evidence type="ECO:0000256" key="4">
    <source>
        <dbReference type="ARBA" id="ARBA00022475"/>
    </source>
</evidence>
<keyword evidence="4" id="KW-1003">Cell membrane</keyword>
<reference evidence="13 14" key="1">
    <citation type="submission" date="2017-06" db="EMBL/GenBank/DDBJ databases">
        <title>Reclassification of a Polynucleobacter cosmopolitanus strain isolated from tropical Lake Victoria as Polynucleobacter victoriensis comb. nov.</title>
        <authorList>
            <person name="Hahn M.W."/>
        </authorList>
    </citation>
    <scope>NUCLEOTIDE SEQUENCE [LARGE SCALE GENOMIC DNA]</scope>
    <source>
        <strain evidence="13 14">MWH-MoIso2</strain>
    </source>
</reference>
<evidence type="ECO:0000256" key="1">
    <source>
        <dbReference type="ARBA" id="ARBA00004383"/>
    </source>
</evidence>
<dbReference type="OrthoDB" id="9792439at2"/>
<feature type="transmembrane region" description="Helical" evidence="11">
    <location>
        <begin position="7"/>
        <end position="29"/>
    </location>
</feature>
<gene>
    <name evidence="13" type="ORF">AOC33_05430</name>
</gene>
<dbReference type="EMBL" id="NJGG01000001">
    <property type="protein sequence ID" value="OXL16495.1"/>
    <property type="molecule type" value="Genomic_DNA"/>
</dbReference>
<organism evidence="13 14">
    <name type="scientific">Polynucleobacter cosmopolitanus</name>
    <dbReference type="NCBI Taxonomy" id="351345"/>
    <lineage>
        <taxon>Bacteria</taxon>
        <taxon>Pseudomonadati</taxon>
        <taxon>Pseudomonadota</taxon>
        <taxon>Betaproteobacteria</taxon>
        <taxon>Burkholderiales</taxon>
        <taxon>Burkholderiaceae</taxon>
        <taxon>Polynucleobacter</taxon>
    </lineage>
</organism>
<protein>
    <recommendedName>
        <fullName evidence="12">TonB C-terminal domain-containing protein</fullName>
    </recommendedName>
</protein>
<dbReference type="AlphaFoldDB" id="A0A229FWX6"/>
<keyword evidence="5" id="KW-0997">Cell inner membrane</keyword>
<dbReference type="SUPFAM" id="SSF74653">
    <property type="entry name" value="TolA/TonB C-terminal domain"/>
    <property type="match status" value="1"/>
</dbReference>
<dbReference type="PANTHER" id="PTHR33446:SF2">
    <property type="entry name" value="PROTEIN TONB"/>
    <property type="match status" value="1"/>
</dbReference>
<comment type="subcellular location">
    <subcellularLocation>
        <location evidence="1">Cell inner membrane</location>
        <topology evidence="1">Single-pass membrane protein</topology>
        <orientation evidence="1">Periplasmic side</orientation>
    </subcellularLocation>
</comment>
<sequence>MMQSLRTWILANKIAAFVVFMHLLLIIGFQSGMNRTKSASNMGDTVVANLLDANPQKEKSTVSRPTPVKPVEKKKVEATPTPITTTAGSFTAPNQESSLPASSLGGGSTGDPKTISISQAQCSVPEPFYPNLSRRMGEEGKTLVRLFINESGAVEKVALAQSSGIHRLDQAALDAGMRVRCKPFIEFGKAIKVTAIQPYIFRLE</sequence>
<dbReference type="InterPro" id="IPR037682">
    <property type="entry name" value="TonB_C"/>
</dbReference>
<evidence type="ECO:0000256" key="10">
    <source>
        <dbReference type="SAM" id="MobiDB-lite"/>
    </source>
</evidence>
<dbReference type="Gene3D" id="3.30.1150.10">
    <property type="match status" value="1"/>
</dbReference>
<keyword evidence="8 11" id="KW-1133">Transmembrane helix</keyword>